<proteinExistence type="predicted"/>
<sequence length="62" mass="7091">MNTKGCDCIYQKEQLEINETHSSTIQIQKCTCQIPFRTKDHSIANTRNATLAFSKKISRNTT</sequence>
<evidence type="ECO:0000313" key="1">
    <source>
        <dbReference type="EMBL" id="JAH92140.1"/>
    </source>
</evidence>
<dbReference type="EMBL" id="GBXM01016437">
    <property type="protein sequence ID" value="JAH92140.1"/>
    <property type="molecule type" value="Transcribed_RNA"/>
</dbReference>
<reference evidence="1" key="1">
    <citation type="submission" date="2014-11" db="EMBL/GenBank/DDBJ databases">
        <authorList>
            <person name="Amaro Gonzalez C."/>
        </authorList>
    </citation>
    <scope>NUCLEOTIDE SEQUENCE</scope>
</reference>
<protein>
    <submittedName>
        <fullName evidence="1">Uncharacterized protein</fullName>
    </submittedName>
</protein>
<reference evidence="1" key="2">
    <citation type="journal article" date="2015" name="Fish Shellfish Immunol.">
        <title>Early steps in the European eel (Anguilla anguilla)-Vibrio vulnificus interaction in the gills: Role of the RtxA13 toxin.</title>
        <authorList>
            <person name="Callol A."/>
            <person name="Pajuelo D."/>
            <person name="Ebbesson L."/>
            <person name="Teles M."/>
            <person name="MacKenzie S."/>
            <person name="Amaro C."/>
        </authorList>
    </citation>
    <scope>NUCLEOTIDE SEQUENCE</scope>
</reference>
<name>A0A0E9WRE4_ANGAN</name>
<accession>A0A0E9WRE4</accession>
<organism evidence="1">
    <name type="scientific">Anguilla anguilla</name>
    <name type="common">European freshwater eel</name>
    <name type="synonym">Muraena anguilla</name>
    <dbReference type="NCBI Taxonomy" id="7936"/>
    <lineage>
        <taxon>Eukaryota</taxon>
        <taxon>Metazoa</taxon>
        <taxon>Chordata</taxon>
        <taxon>Craniata</taxon>
        <taxon>Vertebrata</taxon>
        <taxon>Euteleostomi</taxon>
        <taxon>Actinopterygii</taxon>
        <taxon>Neopterygii</taxon>
        <taxon>Teleostei</taxon>
        <taxon>Anguilliformes</taxon>
        <taxon>Anguillidae</taxon>
        <taxon>Anguilla</taxon>
    </lineage>
</organism>
<dbReference type="AlphaFoldDB" id="A0A0E9WRE4"/>